<gene>
    <name evidence="1" type="ORF">SAMN04487966_102290</name>
</gene>
<reference evidence="1 2" key="1">
    <citation type="submission" date="2016-10" db="EMBL/GenBank/DDBJ databases">
        <authorList>
            <person name="de Groot N.N."/>
        </authorList>
    </citation>
    <scope>NUCLEOTIDE SEQUENCE [LARGE SCALE GENOMIC DNA]</scope>
    <source>
        <strain evidence="1 2">CGMCC 1.7054</strain>
    </source>
</reference>
<dbReference type="RefSeq" id="WP_091694810.1">
    <property type="nucleotide sequence ID" value="NZ_FPCG01000002.1"/>
</dbReference>
<evidence type="ECO:0000313" key="2">
    <source>
        <dbReference type="Proteomes" id="UP000198881"/>
    </source>
</evidence>
<proteinExistence type="predicted"/>
<dbReference type="STRING" id="574650.SAMN04487966_102290"/>
<accession>A0A1I7MHC2</accession>
<keyword evidence="2" id="KW-1185">Reference proteome</keyword>
<dbReference type="Proteomes" id="UP000198881">
    <property type="component" value="Unassembled WGS sequence"/>
</dbReference>
<dbReference type="EMBL" id="FPCG01000002">
    <property type="protein sequence ID" value="SFV21311.1"/>
    <property type="molecule type" value="Genomic_DNA"/>
</dbReference>
<organism evidence="1 2">
    <name type="scientific">Micrococcus terreus</name>
    <dbReference type="NCBI Taxonomy" id="574650"/>
    <lineage>
        <taxon>Bacteria</taxon>
        <taxon>Bacillati</taxon>
        <taxon>Actinomycetota</taxon>
        <taxon>Actinomycetes</taxon>
        <taxon>Micrococcales</taxon>
        <taxon>Micrococcaceae</taxon>
        <taxon>Micrococcus</taxon>
    </lineage>
</organism>
<sequence length="89" mass="10121">MTMPTNPKPKRFTTQPRMWEHNQEISQTINSDRVVITRSDGSTFAGVGIFSLGRPRQMLHVEDARRLALQLADAIESIRLNPDDAEVYP</sequence>
<dbReference type="AlphaFoldDB" id="A0A1I7MHC2"/>
<evidence type="ECO:0000313" key="1">
    <source>
        <dbReference type="EMBL" id="SFV21311.1"/>
    </source>
</evidence>
<name>A0A1I7MHC2_9MICC</name>
<protein>
    <submittedName>
        <fullName evidence="1">Uncharacterized protein</fullName>
    </submittedName>
</protein>